<evidence type="ECO:0000256" key="5">
    <source>
        <dbReference type="ARBA" id="ARBA00023001"/>
    </source>
</evidence>
<dbReference type="Proteomes" id="UP000703269">
    <property type="component" value="Unassembled WGS sequence"/>
</dbReference>
<keyword evidence="6" id="KW-0119">Carbohydrate metabolism</keyword>
<evidence type="ECO:0000256" key="6">
    <source>
        <dbReference type="ARBA" id="ARBA00023277"/>
    </source>
</evidence>
<feature type="signal peptide" evidence="10">
    <location>
        <begin position="1"/>
        <end position="20"/>
    </location>
</feature>
<dbReference type="InterPro" id="IPR001701">
    <property type="entry name" value="Glyco_hydro_9"/>
</dbReference>
<accession>A0A9P3FY37</accession>
<keyword evidence="8" id="KW-0624">Polysaccharide degradation</keyword>
<evidence type="ECO:0000256" key="10">
    <source>
        <dbReference type="SAM" id="SignalP"/>
    </source>
</evidence>
<dbReference type="Pfam" id="PF00759">
    <property type="entry name" value="Glyco_hydro_9"/>
    <property type="match status" value="1"/>
</dbReference>
<evidence type="ECO:0000259" key="11">
    <source>
        <dbReference type="Pfam" id="PF00759"/>
    </source>
</evidence>
<keyword evidence="7" id="KW-0326">Glycosidase</keyword>
<proteinExistence type="inferred from homology"/>
<name>A0A9P3FY37_9APHY</name>
<keyword evidence="13" id="KW-1185">Reference proteome</keyword>
<dbReference type="Gene3D" id="1.50.10.10">
    <property type="match status" value="1"/>
</dbReference>
<dbReference type="SUPFAM" id="SSF48208">
    <property type="entry name" value="Six-hairpin glycosidases"/>
    <property type="match status" value="1"/>
</dbReference>
<dbReference type="AlphaFoldDB" id="A0A9P3FY37"/>
<dbReference type="EC" id="3.2.1.4" evidence="3"/>
<dbReference type="EMBL" id="BPQB01000001">
    <property type="protein sequence ID" value="GJE84470.1"/>
    <property type="molecule type" value="Genomic_DNA"/>
</dbReference>
<keyword evidence="9" id="KW-0472">Membrane</keyword>
<feature type="chain" id="PRO_5040307261" description="cellulase" evidence="10">
    <location>
        <begin position="21"/>
        <end position="589"/>
    </location>
</feature>
<evidence type="ECO:0000256" key="7">
    <source>
        <dbReference type="ARBA" id="ARBA00023295"/>
    </source>
</evidence>
<keyword evidence="4 12" id="KW-0378">Hydrolase</keyword>
<evidence type="ECO:0000256" key="1">
    <source>
        <dbReference type="ARBA" id="ARBA00000966"/>
    </source>
</evidence>
<keyword evidence="5" id="KW-0136">Cellulose degradation</keyword>
<feature type="domain" description="Glycoside hydrolase family 9" evidence="11">
    <location>
        <begin position="54"/>
        <end position="508"/>
    </location>
</feature>
<evidence type="ECO:0000256" key="4">
    <source>
        <dbReference type="ARBA" id="ARBA00022801"/>
    </source>
</evidence>
<organism evidence="12 13">
    <name type="scientific">Phanerochaete sordida</name>
    <dbReference type="NCBI Taxonomy" id="48140"/>
    <lineage>
        <taxon>Eukaryota</taxon>
        <taxon>Fungi</taxon>
        <taxon>Dikarya</taxon>
        <taxon>Basidiomycota</taxon>
        <taxon>Agaricomycotina</taxon>
        <taxon>Agaricomycetes</taxon>
        <taxon>Polyporales</taxon>
        <taxon>Phanerochaetaceae</taxon>
        <taxon>Phanerochaete</taxon>
    </lineage>
</organism>
<keyword evidence="9" id="KW-0812">Transmembrane</keyword>
<dbReference type="OrthoDB" id="10257085at2759"/>
<dbReference type="GO" id="GO:0030245">
    <property type="term" value="P:cellulose catabolic process"/>
    <property type="evidence" value="ECO:0007669"/>
    <property type="project" value="UniProtKB-KW"/>
</dbReference>
<dbReference type="InterPro" id="IPR012341">
    <property type="entry name" value="6hp_glycosidase-like_sf"/>
</dbReference>
<gene>
    <name evidence="12" type="ORF">PsYK624_005460</name>
</gene>
<evidence type="ECO:0000256" key="9">
    <source>
        <dbReference type="SAM" id="Phobius"/>
    </source>
</evidence>
<evidence type="ECO:0000256" key="3">
    <source>
        <dbReference type="ARBA" id="ARBA00012601"/>
    </source>
</evidence>
<keyword evidence="10" id="KW-0732">Signal</keyword>
<comment type="similarity">
    <text evidence="2">Belongs to the glycosyl hydrolase 9 (cellulase E) family.</text>
</comment>
<feature type="transmembrane region" description="Helical" evidence="9">
    <location>
        <begin position="557"/>
        <end position="582"/>
    </location>
</feature>
<keyword evidence="9" id="KW-1133">Transmembrane helix</keyword>
<evidence type="ECO:0000313" key="12">
    <source>
        <dbReference type="EMBL" id="GJE84470.1"/>
    </source>
</evidence>
<protein>
    <recommendedName>
        <fullName evidence="3">cellulase</fullName>
        <ecNumber evidence="3">3.2.1.4</ecNumber>
    </recommendedName>
</protein>
<dbReference type="PANTHER" id="PTHR22298">
    <property type="entry name" value="ENDO-1,4-BETA-GLUCANASE"/>
    <property type="match status" value="1"/>
</dbReference>
<evidence type="ECO:0000256" key="8">
    <source>
        <dbReference type="ARBA" id="ARBA00023326"/>
    </source>
</evidence>
<sequence length="589" mass="63599">MRSSRAVVASTLLLAGLGAAQLPLPNPPWVPPNATFGTQPSNYTDSSVNPHWMNILGSTLYFYEEQRSGKLPATNRVPWRNDSATDDGRDVGIDLSGGYYDAGDYVKYTFPMSFSVMSICWGALDYGRGYDLANQTTYLDDMLRWSLDWLMKAHPEQDTLYVQIGDADLDNAYWGGDRGIPTPRPSYAINSTSPGTDAAAQAAAAFAACSALYSNRTLSQSAPASIANTSYASTLLQHAQQLYEFATNSSIPQVTYQTSVPSVADAYASSGFSDELAIAGLFLALASNSSDAYSQAAQIYQKQGLADHLKDDAVFNWDEKTPGVAVLGAQIAQKYPQLANGSSANWKSDLDTYFDRIVNSTGRAFITQGGLLYYPGDSDDATLNPALNAAMLLMRYADSGLASSSEKQSSYRQFAQSQVDYFLGNNPMTVPYMVGVHPNAPSNPHSALATGASPQDIQNIDTVPEHETYILYGGVVGGPSSYDEFWDLRSDWVESEVGLDYVAPVVTIAAQALVNQTGDPWYTQLQVGSYEEKRPKGQPCDAATSAGCHGNWRVGKIVMGALVGATGLVVVSLGIVWMVLAFRYRRGKL</sequence>
<evidence type="ECO:0000256" key="2">
    <source>
        <dbReference type="ARBA" id="ARBA00007072"/>
    </source>
</evidence>
<reference evidence="12 13" key="1">
    <citation type="submission" date="2021-08" db="EMBL/GenBank/DDBJ databases">
        <title>Draft Genome Sequence of Phanerochaete sordida strain YK-624.</title>
        <authorList>
            <person name="Mori T."/>
            <person name="Dohra H."/>
            <person name="Suzuki T."/>
            <person name="Kawagishi H."/>
            <person name="Hirai H."/>
        </authorList>
    </citation>
    <scope>NUCLEOTIDE SEQUENCE [LARGE SCALE GENOMIC DNA]</scope>
    <source>
        <strain evidence="12 13">YK-624</strain>
    </source>
</reference>
<evidence type="ECO:0000313" key="13">
    <source>
        <dbReference type="Proteomes" id="UP000703269"/>
    </source>
</evidence>
<dbReference type="InterPro" id="IPR008928">
    <property type="entry name" value="6-hairpin_glycosidase_sf"/>
</dbReference>
<comment type="catalytic activity">
    <reaction evidence="1">
        <text>Endohydrolysis of (1-&gt;4)-beta-D-glucosidic linkages in cellulose, lichenin and cereal beta-D-glucans.</text>
        <dbReference type="EC" id="3.2.1.4"/>
    </reaction>
</comment>
<comment type="caution">
    <text evidence="12">The sequence shown here is derived from an EMBL/GenBank/DDBJ whole genome shotgun (WGS) entry which is preliminary data.</text>
</comment>
<dbReference type="GO" id="GO:0008810">
    <property type="term" value="F:cellulase activity"/>
    <property type="evidence" value="ECO:0007669"/>
    <property type="project" value="UniProtKB-EC"/>
</dbReference>